<name>A0AAV4WYE3_9ARAC</name>
<keyword evidence="2" id="KW-1185">Reference proteome</keyword>
<accession>A0AAV4WYE3</accession>
<dbReference type="Proteomes" id="UP001054837">
    <property type="component" value="Unassembled WGS sequence"/>
</dbReference>
<reference evidence="1 2" key="1">
    <citation type="submission" date="2021-06" db="EMBL/GenBank/DDBJ databases">
        <title>Caerostris darwini draft genome.</title>
        <authorList>
            <person name="Kono N."/>
            <person name="Arakawa K."/>
        </authorList>
    </citation>
    <scope>NUCLEOTIDE SEQUENCE [LARGE SCALE GENOMIC DNA]</scope>
</reference>
<proteinExistence type="predicted"/>
<dbReference type="AlphaFoldDB" id="A0AAV4WYE3"/>
<comment type="caution">
    <text evidence="1">The sequence shown here is derived from an EMBL/GenBank/DDBJ whole genome shotgun (WGS) entry which is preliminary data.</text>
</comment>
<protein>
    <submittedName>
        <fullName evidence="1">Uncharacterized protein</fullName>
    </submittedName>
</protein>
<evidence type="ECO:0000313" key="2">
    <source>
        <dbReference type="Proteomes" id="UP001054837"/>
    </source>
</evidence>
<organism evidence="1 2">
    <name type="scientific">Caerostris darwini</name>
    <dbReference type="NCBI Taxonomy" id="1538125"/>
    <lineage>
        <taxon>Eukaryota</taxon>
        <taxon>Metazoa</taxon>
        <taxon>Ecdysozoa</taxon>
        <taxon>Arthropoda</taxon>
        <taxon>Chelicerata</taxon>
        <taxon>Arachnida</taxon>
        <taxon>Araneae</taxon>
        <taxon>Araneomorphae</taxon>
        <taxon>Entelegynae</taxon>
        <taxon>Araneoidea</taxon>
        <taxon>Araneidae</taxon>
        <taxon>Caerostris</taxon>
    </lineage>
</organism>
<evidence type="ECO:0000313" key="1">
    <source>
        <dbReference type="EMBL" id="GIY87822.1"/>
    </source>
</evidence>
<dbReference type="EMBL" id="BPLQ01015393">
    <property type="protein sequence ID" value="GIY87822.1"/>
    <property type="molecule type" value="Genomic_DNA"/>
</dbReference>
<gene>
    <name evidence="1" type="ORF">CDAR_576071</name>
</gene>
<sequence length="111" mass="12334">MIFISYEFGYRHGTTNEPNPLASCYSVIPMPLCYIIQATSLNFFPNTAHMGISKPPIKLSSAPTNRKQITTLTGLLWSIPAPLMLGGQKMKQTSIYYQHEIPEISTPANSD</sequence>